<dbReference type="RefSeq" id="WP_005373038.1">
    <property type="nucleotide sequence ID" value="NZ_AP023185.1"/>
</dbReference>
<feature type="domain" description="MTTase N-terminal" evidence="16">
    <location>
        <begin position="3"/>
        <end position="120"/>
    </location>
</feature>
<evidence type="ECO:0000256" key="8">
    <source>
        <dbReference type="ARBA" id="ARBA00023004"/>
    </source>
</evidence>
<feature type="binding site" evidence="14">
    <location>
        <position position="164"/>
    </location>
    <ligand>
        <name>[4Fe-4S] cluster</name>
        <dbReference type="ChEBI" id="CHEBI:49883"/>
        <label>2</label>
        <note>4Fe-4S-S-AdoMet</note>
    </ligand>
</feature>
<dbReference type="InterPro" id="IPR002792">
    <property type="entry name" value="TRAM_dom"/>
</dbReference>
<feature type="binding site" evidence="14">
    <location>
        <position position="12"/>
    </location>
    <ligand>
        <name>[4Fe-4S] cluster</name>
        <dbReference type="ChEBI" id="CHEBI:49883"/>
        <label>1</label>
    </ligand>
</feature>
<dbReference type="InterPro" id="IPR006638">
    <property type="entry name" value="Elp3/MiaA/NifB-like_rSAM"/>
</dbReference>
<comment type="catalytic activity">
    <reaction evidence="11">
        <text>N(6)-dimethylallyladenosine(37) in tRNA + (sulfur carrier)-SH + AH2 + S-adenosyl-L-methionine = 2-thio-N(6)-dimethylallyladenosine(37) in tRNA + (sulfur carrier)-H + 5'-deoxyadenosine + L-methionine + A + H(+)</text>
        <dbReference type="Rhea" id="RHEA:36339"/>
        <dbReference type="Rhea" id="RHEA-COMP:10375"/>
        <dbReference type="Rhea" id="RHEA-COMP:10377"/>
        <dbReference type="Rhea" id="RHEA-COMP:14737"/>
        <dbReference type="Rhea" id="RHEA-COMP:14739"/>
        <dbReference type="ChEBI" id="CHEBI:13193"/>
        <dbReference type="ChEBI" id="CHEBI:15378"/>
        <dbReference type="ChEBI" id="CHEBI:17319"/>
        <dbReference type="ChEBI" id="CHEBI:17499"/>
        <dbReference type="ChEBI" id="CHEBI:29917"/>
        <dbReference type="ChEBI" id="CHEBI:57844"/>
        <dbReference type="ChEBI" id="CHEBI:59789"/>
        <dbReference type="ChEBI" id="CHEBI:64428"/>
        <dbReference type="ChEBI" id="CHEBI:74415"/>
        <dbReference type="ChEBI" id="CHEBI:74416"/>
    </reaction>
    <physiologicalReaction direction="left-to-right" evidence="11">
        <dbReference type="Rhea" id="RHEA:36340"/>
    </physiologicalReaction>
</comment>
<evidence type="ECO:0000259" key="17">
    <source>
        <dbReference type="PROSITE" id="PS51918"/>
    </source>
</evidence>
<evidence type="ECO:0000313" key="22">
    <source>
        <dbReference type="Proteomes" id="UP000054316"/>
    </source>
</evidence>
<evidence type="ECO:0000256" key="13">
    <source>
        <dbReference type="ARBA" id="ARBA00052587"/>
    </source>
</evidence>
<evidence type="ECO:0000313" key="18">
    <source>
        <dbReference type="EMBL" id="EGQ9135502.1"/>
    </source>
</evidence>
<keyword evidence="7 14" id="KW-0479">Metal-binding</keyword>
<dbReference type="NCBIfam" id="TIGR01574">
    <property type="entry name" value="miaB-methiolase"/>
    <property type="match status" value="1"/>
</dbReference>
<feature type="domain" description="Radical SAM core" evidence="17">
    <location>
        <begin position="143"/>
        <end position="375"/>
    </location>
</feature>
<evidence type="ECO:0000256" key="6">
    <source>
        <dbReference type="ARBA" id="ARBA00022694"/>
    </source>
</evidence>
<dbReference type="EMBL" id="VTYF01000009">
    <property type="protein sequence ID" value="NOI10460.1"/>
    <property type="molecule type" value="Genomic_DNA"/>
</dbReference>
<sequence length="474" mass="53659">MSKKLLIKTWGCQMNEYDSSKMADLLNAANGYELTEEPEEADVLLLNTCSIREKAQEKVFHQLGRWKTLKDKKPGVVIGVGGCVATQEGDHIRERAPYVDVIFGPQTLHRLPEMIKQSQSDDAPVMDISFPEIEKFDRLPEPRAEGATAFVSIMEGCSKYCTYCVVPYTRGEEVSRPMDDVLFEIAQLAEQGVREVNLLGQNVNAYRGPMHDGEICSFAELLRLVASIDGIDRIRFTTSHPLEFTDDIIAVYEDTPELVSFLHLPVQSGSDRILTMMKRPHTAIEYKSIIRKLRKARPDIQISSDFIVGFPGETDKDFQDTMKLIKDVDFDMSFSFIFSPRPGTPAADYPCDVSEQVKKERLYELQQTINAQAMRYSRLMLGTEQRVLVEGPSKKNLMELRARTENNRVVNFEGSADLIGQFVDVKIVDVFANSLRGELVRTEKDMDLRSVISPTQMMAKTRREDELGVATFTP</sequence>
<comment type="catalytic activity">
    <reaction evidence="13">
        <text>N(6)-dimethylallyladenosine(37) in tRNA + (sulfur carrier)-SH + AH2 + 2 S-adenosyl-L-methionine = 2-methylsulfanyl-N(6)-dimethylallyladenosine(37) in tRNA + (sulfur carrier)-H + 5'-deoxyadenosine + L-methionine + A + S-adenosyl-L-homocysteine + 2 H(+)</text>
        <dbReference type="Rhea" id="RHEA:37067"/>
        <dbReference type="Rhea" id="RHEA-COMP:10375"/>
        <dbReference type="Rhea" id="RHEA-COMP:10376"/>
        <dbReference type="Rhea" id="RHEA-COMP:14737"/>
        <dbReference type="Rhea" id="RHEA-COMP:14739"/>
        <dbReference type="ChEBI" id="CHEBI:13193"/>
        <dbReference type="ChEBI" id="CHEBI:15378"/>
        <dbReference type="ChEBI" id="CHEBI:17319"/>
        <dbReference type="ChEBI" id="CHEBI:17499"/>
        <dbReference type="ChEBI" id="CHEBI:29917"/>
        <dbReference type="ChEBI" id="CHEBI:57844"/>
        <dbReference type="ChEBI" id="CHEBI:57856"/>
        <dbReference type="ChEBI" id="CHEBI:59789"/>
        <dbReference type="ChEBI" id="CHEBI:64428"/>
        <dbReference type="ChEBI" id="CHEBI:74415"/>
        <dbReference type="ChEBI" id="CHEBI:74417"/>
        <dbReference type="EC" id="2.8.4.3"/>
    </reaction>
    <physiologicalReaction direction="left-to-right" evidence="13">
        <dbReference type="Rhea" id="RHEA:37068"/>
    </physiologicalReaction>
</comment>
<dbReference type="EC" id="2.8.4.3" evidence="10 14"/>
<evidence type="ECO:0000256" key="14">
    <source>
        <dbReference type="HAMAP-Rule" id="MF_01864"/>
    </source>
</evidence>
<dbReference type="SFLD" id="SFLDF00273">
    <property type="entry name" value="(dimethylallyl)adenosine_tRNA"/>
    <property type="match status" value="1"/>
</dbReference>
<evidence type="ECO:0000256" key="10">
    <source>
        <dbReference type="ARBA" id="ARBA00033765"/>
    </source>
</evidence>
<dbReference type="HAMAP" id="MF_01864">
    <property type="entry name" value="tRNA_metthiotr_MiaB"/>
    <property type="match status" value="1"/>
</dbReference>
<dbReference type="GO" id="GO:0005829">
    <property type="term" value="C:cytosol"/>
    <property type="evidence" value="ECO:0007669"/>
    <property type="project" value="TreeGrafter"/>
</dbReference>
<feature type="binding site" evidence="14">
    <location>
        <position position="157"/>
    </location>
    <ligand>
        <name>[4Fe-4S] cluster</name>
        <dbReference type="ChEBI" id="CHEBI:49883"/>
        <label>2</label>
        <note>4Fe-4S-S-AdoMet</note>
    </ligand>
</feature>
<feature type="domain" description="TRAM" evidence="15">
    <location>
        <begin position="378"/>
        <end position="441"/>
    </location>
</feature>
<comment type="subcellular location">
    <subcellularLocation>
        <location evidence="14">Cytoplasm</location>
    </subcellularLocation>
</comment>
<evidence type="ECO:0000313" key="21">
    <source>
        <dbReference type="EMBL" id="PNP26154.1"/>
    </source>
</evidence>
<evidence type="ECO:0000256" key="3">
    <source>
        <dbReference type="ARBA" id="ARBA00022490"/>
    </source>
</evidence>
<dbReference type="InterPro" id="IPR038135">
    <property type="entry name" value="Methylthiotransferase_N_sf"/>
</dbReference>
<dbReference type="NCBIfam" id="TIGR00089">
    <property type="entry name" value="MiaB/RimO family radical SAM methylthiotransferase"/>
    <property type="match status" value="1"/>
</dbReference>
<evidence type="ECO:0000313" key="20">
    <source>
        <dbReference type="EMBL" id="NOI10460.1"/>
    </source>
</evidence>
<dbReference type="GO" id="GO:0046872">
    <property type="term" value="F:metal ion binding"/>
    <property type="evidence" value="ECO:0007669"/>
    <property type="project" value="UniProtKB-KW"/>
</dbReference>
<dbReference type="PROSITE" id="PS01278">
    <property type="entry name" value="MTTASE_RADICAL"/>
    <property type="match status" value="1"/>
</dbReference>
<keyword evidence="3 14" id="KW-0963">Cytoplasm</keyword>
<dbReference type="PROSITE" id="PS51918">
    <property type="entry name" value="RADICAL_SAM"/>
    <property type="match status" value="1"/>
</dbReference>
<reference evidence="18" key="3">
    <citation type="submission" date="2019-11" db="EMBL/GenBank/DDBJ databases">
        <authorList>
            <consortium name="PulseNet: The National Subtyping Network for Foodborne Disease Surveillance"/>
            <person name="Tarr C.L."/>
            <person name="Trees E."/>
            <person name="Katz L.S."/>
            <person name="Carleton-Romer H.A."/>
            <person name="Stroika S."/>
            <person name="Kucerova Z."/>
            <person name="Roache K.F."/>
            <person name="Sabol A.L."/>
            <person name="Besser J."/>
            <person name="Gerner-Smidt P."/>
        </authorList>
    </citation>
    <scope>NUCLEOTIDE SEQUENCE</scope>
    <source>
        <strain evidence="18">PNUSAV001129</strain>
    </source>
</reference>
<dbReference type="PANTHER" id="PTHR43020">
    <property type="entry name" value="CDK5 REGULATORY SUBUNIT-ASSOCIATED PROTEIN 1"/>
    <property type="match status" value="1"/>
</dbReference>
<dbReference type="InterPro" id="IPR058240">
    <property type="entry name" value="rSAM_sf"/>
</dbReference>
<reference evidence="20 23" key="2">
    <citation type="submission" date="2019-09" db="EMBL/GenBank/DDBJ databases">
        <title>Draft genome sequencing and comparative genomics of hatchery-associated Vibrios.</title>
        <authorList>
            <person name="Kehlet-Delgado H."/>
            <person name="Mueller R.S."/>
        </authorList>
    </citation>
    <scope>NUCLEOTIDE SEQUENCE [LARGE SCALE GENOMIC DNA]</scope>
    <source>
        <strain evidence="20 23">081416A</strain>
    </source>
</reference>
<evidence type="ECO:0000259" key="16">
    <source>
        <dbReference type="PROSITE" id="PS51449"/>
    </source>
</evidence>
<dbReference type="Proteomes" id="UP000532247">
    <property type="component" value="Unassembled WGS sequence"/>
</dbReference>
<organism evidence="20 23">
    <name type="scientific">Vibrio alginolyticus</name>
    <dbReference type="NCBI Taxonomy" id="663"/>
    <lineage>
        <taxon>Bacteria</taxon>
        <taxon>Pseudomonadati</taxon>
        <taxon>Pseudomonadota</taxon>
        <taxon>Gammaproteobacteria</taxon>
        <taxon>Vibrionales</taxon>
        <taxon>Vibrionaceae</taxon>
        <taxon>Vibrio</taxon>
    </lineage>
</organism>
<dbReference type="Pfam" id="PF04055">
    <property type="entry name" value="Radical_SAM"/>
    <property type="match status" value="1"/>
</dbReference>
<feature type="binding site" evidence="14">
    <location>
        <position position="83"/>
    </location>
    <ligand>
        <name>[4Fe-4S] cluster</name>
        <dbReference type="ChEBI" id="CHEBI:49883"/>
        <label>1</label>
    </ligand>
</feature>
<evidence type="ECO:0000256" key="11">
    <source>
        <dbReference type="ARBA" id="ARBA00050926"/>
    </source>
</evidence>
<dbReference type="AlphaFoldDB" id="A0A0H0YF86"/>
<dbReference type="EMBL" id="JABCMA010000013">
    <property type="protein sequence ID" value="NMR74530.1"/>
    <property type="molecule type" value="Genomic_DNA"/>
</dbReference>
<dbReference type="Pfam" id="PF01938">
    <property type="entry name" value="TRAM"/>
    <property type="match status" value="1"/>
</dbReference>
<dbReference type="Proteomes" id="UP000565155">
    <property type="component" value="Unassembled WGS sequence"/>
</dbReference>
<dbReference type="FunFam" id="3.40.50.12160:FF:000001">
    <property type="entry name" value="tRNA-2-methylthio-N(6)-dimethylallyladenosine synthase"/>
    <property type="match status" value="1"/>
</dbReference>
<dbReference type="Proteomes" id="UP000714625">
    <property type="component" value="Unassembled WGS sequence"/>
</dbReference>
<dbReference type="InterPro" id="IPR020612">
    <property type="entry name" value="Methylthiotransferase_CS"/>
</dbReference>
<dbReference type="eggNOG" id="COG0621">
    <property type="taxonomic scope" value="Bacteria"/>
</dbReference>
<comment type="cofactor">
    <cofactor evidence="14">
        <name>[4Fe-4S] cluster</name>
        <dbReference type="ChEBI" id="CHEBI:49883"/>
    </cofactor>
    <text evidence="14">Binds 2 [4Fe-4S] clusters. One cluster is coordinated with 3 cysteines and an exchangeable S-adenosyl-L-methionine.</text>
</comment>
<dbReference type="Gene3D" id="3.80.30.20">
    <property type="entry name" value="tm_1862 like domain"/>
    <property type="match status" value="1"/>
</dbReference>
<name>A0A0H0YF86_VIBAL</name>
<feature type="binding site" evidence="14">
    <location>
        <position position="49"/>
    </location>
    <ligand>
        <name>[4Fe-4S] cluster</name>
        <dbReference type="ChEBI" id="CHEBI:49883"/>
        <label>1</label>
    </ligand>
</feature>
<dbReference type="CDD" id="cd01335">
    <property type="entry name" value="Radical_SAM"/>
    <property type="match status" value="1"/>
</dbReference>
<keyword evidence="9 14" id="KW-0411">Iron-sulfur</keyword>
<proteinExistence type="inferred from homology"/>
<dbReference type="InterPro" id="IPR007197">
    <property type="entry name" value="rSAM"/>
</dbReference>
<accession>A0A0H0YF86</accession>
<evidence type="ECO:0000256" key="1">
    <source>
        <dbReference type="ARBA" id="ARBA00003234"/>
    </source>
</evidence>
<dbReference type="GO" id="GO:0035597">
    <property type="term" value="F:tRNA-2-methylthio-N(6)-dimethylallyladenosine(37) synthase activity"/>
    <property type="evidence" value="ECO:0007669"/>
    <property type="project" value="UniProtKB-EC"/>
</dbReference>
<dbReference type="InterPro" id="IPR006463">
    <property type="entry name" value="MiaB_methiolase"/>
</dbReference>
<dbReference type="PROSITE" id="PS51449">
    <property type="entry name" value="MTTASE_N"/>
    <property type="match status" value="1"/>
</dbReference>
<keyword evidence="4 14" id="KW-0808">Transferase</keyword>
<dbReference type="FunFam" id="3.80.30.20:FF:000001">
    <property type="entry name" value="tRNA-2-methylthio-N(6)-dimethylallyladenosine synthase 2"/>
    <property type="match status" value="1"/>
</dbReference>
<dbReference type="Gene3D" id="3.40.50.12160">
    <property type="entry name" value="Methylthiotransferase, N-terminal domain"/>
    <property type="match status" value="1"/>
</dbReference>
<evidence type="ECO:0000256" key="7">
    <source>
        <dbReference type="ARBA" id="ARBA00022723"/>
    </source>
</evidence>
<dbReference type="Pfam" id="PF00919">
    <property type="entry name" value="UPF0004"/>
    <property type="match status" value="1"/>
</dbReference>
<protein>
    <recommendedName>
        <fullName evidence="10 14">tRNA-2-methylthio-N(6)-dimethylallyladenosine synthase</fullName>
        <ecNumber evidence="10 14">2.8.4.3</ecNumber>
    </recommendedName>
    <alternativeName>
        <fullName evidence="14">(Dimethylallyl)adenosine tRNA methylthiotransferase MiaB</fullName>
    </alternativeName>
    <alternativeName>
        <fullName evidence="14">tRNA-i(6)A37 methylthiotransferase</fullName>
    </alternativeName>
</protein>
<dbReference type="OrthoDB" id="9805215at2"/>
<evidence type="ECO:0000259" key="15">
    <source>
        <dbReference type="PROSITE" id="PS50926"/>
    </source>
</evidence>
<dbReference type="GeneID" id="75168538"/>
<evidence type="ECO:0000256" key="2">
    <source>
        <dbReference type="ARBA" id="ARBA00022485"/>
    </source>
</evidence>
<comment type="subunit">
    <text evidence="14">Monomer.</text>
</comment>
<dbReference type="GO" id="GO:0051539">
    <property type="term" value="F:4 iron, 4 sulfur cluster binding"/>
    <property type="evidence" value="ECO:0007669"/>
    <property type="project" value="UniProtKB-UniRule"/>
</dbReference>
<evidence type="ECO:0000256" key="4">
    <source>
        <dbReference type="ARBA" id="ARBA00022679"/>
    </source>
</evidence>
<dbReference type="EMBL" id="LOSN02000001">
    <property type="protein sequence ID" value="PNP26154.1"/>
    <property type="molecule type" value="Genomic_DNA"/>
</dbReference>
<evidence type="ECO:0000313" key="19">
    <source>
        <dbReference type="EMBL" id="NMR74530.1"/>
    </source>
</evidence>
<comment type="function">
    <text evidence="1 14">Catalyzes the methylthiolation of N6-(dimethylallyl)adenosine (i(6)A), leading to the formation of 2-methylthio-N6-(dimethylallyl)adenosine (ms(2)i(6)A) at position 37 in tRNAs that read codons beginning with uridine.</text>
</comment>
<dbReference type="PANTHER" id="PTHR43020:SF2">
    <property type="entry name" value="MITOCHONDRIAL TRNA METHYLTHIOTRANSFERASE CDK5RAP1"/>
    <property type="match status" value="1"/>
</dbReference>
<reference evidence="21 22" key="1">
    <citation type="submission" date="2017-12" db="EMBL/GenBank/DDBJ databases">
        <title>FDA dAtabase for Regulatory Grade micrObial Sequences (FDA-ARGOS): Supporting development and validation of Infectious Disease Dx tests.</title>
        <authorList>
            <person name="Hoffmann M."/>
            <person name="Allard M."/>
            <person name="Evans P."/>
            <person name="Brown E."/>
            <person name="Tallon L.J."/>
            <person name="Sadzewicz L."/>
            <person name="Sengamalay N."/>
            <person name="Ott S."/>
            <person name="Godinez A."/>
            <person name="Nagaraj S."/>
            <person name="Vavikolanu K."/>
            <person name="Aluvathingal J."/>
            <person name="Nadendla S."/>
            <person name="Hobson J."/>
            <person name="Sichtig H."/>
        </authorList>
    </citation>
    <scope>NUCLEOTIDE SEQUENCE [LARGE SCALE GENOMIC DNA]</scope>
    <source>
        <strain evidence="22">ATCC 17749</strain>
        <strain evidence="21">FDAARGOS_97</strain>
    </source>
</reference>
<dbReference type="InterPro" id="IPR005839">
    <property type="entry name" value="Methylthiotransferase"/>
</dbReference>
<keyword evidence="5 14" id="KW-0949">S-adenosyl-L-methionine</keyword>
<evidence type="ECO:0000313" key="23">
    <source>
        <dbReference type="Proteomes" id="UP000532247"/>
    </source>
</evidence>
<dbReference type="InterPro" id="IPR013848">
    <property type="entry name" value="Methylthiotransferase_N"/>
</dbReference>
<keyword evidence="8 14" id="KW-0408">Iron</keyword>
<keyword evidence="6 14" id="KW-0819">tRNA processing</keyword>
<dbReference type="SFLD" id="SFLDG01082">
    <property type="entry name" value="B12-binding_domain_containing"/>
    <property type="match status" value="1"/>
</dbReference>
<dbReference type="SFLD" id="SFLDS00029">
    <property type="entry name" value="Radical_SAM"/>
    <property type="match status" value="1"/>
</dbReference>
<dbReference type="EMBL" id="AAXMUW010000016">
    <property type="protein sequence ID" value="EGQ9135502.1"/>
    <property type="molecule type" value="Genomic_DNA"/>
</dbReference>
<dbReference type="SFLD" id="SFLDG01061">
    <property type="entry name" value="methylthiotransferase"/>
    <property type="match status" value="1"/>
</dbReference>
<evidence type="ECO:0000313" key="24">
    <source>
        <dbReference type="Proteomes" id="UP000565155"/>
    </source>
</evidence>
<comment type="catalytic activity">
    <reaction evidence="12">
        <text>2-thio-N(6)-dimethylallyladenosine(37) in tRNA + S-adenosyl-L-methionine = 2-methylsulfanyl-N(6)-dimethylallyladenosine(37) in tRNA + S-adenosyl-L-homocysteine + H(+)</text>
        <dbReference type="Rhea" id="RHEA:37063"/>
        <dbReference type="Rhea" id="RHEA-COMP:10376"/>
        <dbReference type="Rhea" id="RHEA-COMP:10377"/>
        <dbReference type="ChEBI" id="CHEBI:15378"/>
        <dbReference type="ChEBI" id="CHEBI:57856"/>
        <dbReference type="ChEBI" id="CHEBI:59789"/>
        <dbReference type="ChEBI" id="CHEBI:74416"/>
        <dbReference type="ChEBI" id="CHEBI:74417"/>
    </reaction>
    <physiologicalReaction direction="left-to-right" evidence="12">
        <dbReference type="Rhea" id="RHEA:37064"/>
    </physiologicalReaction>
</comment>
<evidence type="ECO:0000256" key="5">
    <source>
        <dbReference type="ARBA" id="ARBA00022691"/>
    </source>
</evidence>
<dbReference type="Proteomes" id="UP000054316">
    <property type="component" value="Unassembled WGS sequence"/>
</dbReference>
<comment type="caution">
    <text evidence="20">The sequence shown here is derived from an EMBL/GenBank/DDBJ whole genome shotgun (WGS) entry which is preliminary data.</text>
</comment>
<dbReference type="InterPro" id="IPR023404">
    <property type="entry name" value="rSAM_horseshoe"/>
</dbReference>
<keyword evidence="2 14" id="KW-0004">4Fe-4S</keyword>
<keyword evidence="22" id="KW-1185">Reference proteome</keyword>
<gene>
    <name evidence="14 20" type="primary">miaB</name>
    <name evidence="21" type="ORF">AL553_006675</name>
    <name evidence="20" type="ORF">F0254_16510</name>
    <name evidence="18" type="ORF">GHY86_10120</name>
    <name evidence="19" type="ORF">HKB35_13005</name>
</gene>
<feature type="binding site" evidence="14">
    <location>
        <position position="161"/>
    </location>
    <ligand>
        <name>[4Fe-4S] cluster</name>
        <dbReference type="ChEBI" id="CHEBI:49883"/>
        <label>2</label>
        <note>4Fe-4S-S-AdoMet</note>
    </ligand>
</feature>
<reference evidence="19 24" key="4">
    <citation type="submission" date="2020-04" db="EMBL/GenBank/DDBJ databases">
        <title>Whole-genome sequencing of Vibrio spp. from China reveals different genetic environments of blaCTX-M-14 among diverse lineages.</title>
        <authorList>
            <person name="Zheng Z."/>
            <person name="Ye L."/>
            <person name="Chen S."/>
        </authorList>
    </citation>
    <scope>NUCLEOTIDE SEQUENCE [LARGE SCALE GENOMIC DNA]</scope>
    <source>
        <strain evidence="19 24">Vb1636</strain>
    </source>
</reference>
<dbReference type="STRING" id="663.BAU10_02685"/>
<dbReference type="SMART" id="SM00729">
    <property type="entry name" value="Elp3"/>
    <property type="match status" value="1"/>
</dbReference>
<evidence type="ECO:0000256" key="12">
    <source>
        <dbReference type="ARBA" id="ARBA00052380"/>
    </source>
</evidence>
<dbReference type="PROSITE" id="PS50926">
    <property type="entry name" value="TRAM"/>
    <property type="match status" value="1"/>
</dbReference>
<evidence type="ECO:0000256" key="9">
    <source>
        <dbReference type="ARBA" id="ARBA00023014"/>
    </source>
</evidence>
<comment type="similarity">
    <text evidence="14">Belongs to the methylthiotransferase family. MiaB subfamily.</text>
</comment>
<dbReference type="SUPFAM" id="SSF102114">
    <property type="entry name" value="Radical SAM enzymes"/>
    <property type="match status" value="1"/>
</dbReference>